<keyword evidence="3" id="KW-1185">Reference proteome</keyword>
<evidence type="ECO:0000313" key="2">
    <source>
        <dbReference type="EMBL" id="KAK3691015.1"/>
    </source>
</evidence>
<dbReference type="AlphaFoldDB" id="A0AAE0XE50"/>
<protein>
    <submittedName>
        <fullName evidence="2">Uncharacterized protein</fullName>
    </submittedName>
</protein>
<evidence type="ECO:0000256" key="1">
    <source>
        <dbReference type="SAM" id="MobiDB-lite"/>
    </source>
</evidence>
<organism evidence="2 3">
    <name type="scientific">Elysia crispata</name>
    <name type="common">lettuce slug</name>
    <dbReference type="NCBI Taxonomy" id="231223"/>
    <lineage>
        <taxon>Eukaryota</taxon>
        <taxon>Metazoa</taxon>
        <taxon>Spiralia</taxon>
        <taxon>Lophotrochozoa</taxon>
        <taxon>Mollusca</taxon>
        <taxon>Gastropoda</taxon>
        <taxon>Heterobranchia</taxon>
        <taxon>Euthyneura</taxon>
        <taxon>Panpulmonata</taxon>
        <taxon>Sacoglossa</taxon>
        <taxon>Placobranchoidea</taxon>
        <taxon>Plakobranchidae</taxon>
        <taxon>Elysia</taxon>
    </lineage>
</organism>
<gene>
    <name evidence="2" type="ORF">RRG08_049322</name>
</gene>
<accession>A0AAE0XE50</accession>
<reference evidence="2" key="1">
    <citation type="journal article" date="2023" name="G3 (Bethesda)">
        <title>A reference genome for the long-term kleptoplast-retaining sea slug Elysia crispata morphotype clarki.</title>
        <authorList>
            <person name="Eastman K.E."/>
            <person name="Pendleton A.L."/>
            <person name="Shaikh M.A."/>
            <person name="Suttiyut T."/>
            <person name="Ogas R."/>
            <person name="Tomko P."/>
            <person name="Gavelis G."/>
            <person name="Widhalm J.R."/>
            <person name="Wisecaver J.H."/>
        </authorList>
    </citation>
    <scope>NUCLEOTIDE SEQUENCE</scope>
    <source>
        <strain evidence="2">ECLA1</strain>
    </source>
</reference>
<name>A0AAE0XE50_9GAST</name>
<sequence length="101" mass="11176">MLMLSTKNLRERASRRGSGHQNDVVFLLSPQSMNELKTNYSVTSGHFCQEIHSSDLREVPGPLYPSRGTLSSSADEPERSRGSTGRSHCAPSINDRAFPQD</sequence>
<feature type="region of interest" description="Disordered" evidence="1">
    <location>
        <begin position="56"/>
        <end position="101"/>
    </location>
</feature>
<evidence type="ECO:0000313" key="3">
    <source>
        <dbReference type="Proteomes" id="UP001283361"/>
    </source>
</evidence>
<dbReference type="EMBL" id="JAWDGP010008105">
    <property type="protein sequence ID" value="KAK3691015.1"/>
    <property type="molecule type" value="Genomic_DNA"/>
</dbReference>
<feature type="region of interest" description="Disordered" evidence="1">
    <location>
        <begin position="1"/>
        <end position="22"/>
    </location>
</feature>
<comment type="caution">
    <text evidence="2">The sequence shown here is derived from an EMBL/GenBank/DDBJ whole genome shotgun (WGS) entry which is preliminary data.</text>
</comment>
<dbReference type="Proteomes" id="UP001283361">
    <property type="component" value="Unassembled WGS sequence"/>
</dbReference>
<proteinExistence type="predicted"/>